<protein>
    <submittedName>
        <fullName evidence="4">Rho GTPase activating protein 39</fullName>
    </submittedName>
</protein>
<feature type="region of interest" description="Disordered" evidence="1">
    <location>
        <begin position="216"/>
        <end position="285"/>
    </location>
</feature>
<reference evidence="4 5" key="1">
    <citation type="submission" date="2024-04" db="EMBL/GenBank/DDBJ databases">
        <title>Tritrichomonas musculus Genome.</title>
        <authorList>
            <person name="Alves-Ferreira E."/>
            <person name="Grigg M."/>
            <person name="Lorenzi H."/>
            <person name="Galac M."/>
        </authorList>
    </citation>
    <scope>NUCLEOTIDE SEQUENCE [LARGE SCALE GENOMIC DNA]</scope>
    <source>
        <strain evidence="4 5">EAF2021</strain>
    </source>
</reference>
<gene>
    <name evidence="4" type="ORF">M9Y10_009410</name>
</gene>
<feature type="compositionally biased region" description="Polar residues" evidence="1">
    <location>
        <begin position="157"/>
        <end position="170"/>
    </location>
</feature>
<dbReference type="CDD" id="cd00159">
    <property type="entry name" value="RhoGAP"/>
    <property type="match status" value="1"/>
</dbReference>
<dbReference type="CDD" id="cd00201">
    <property type="entry name" value="WW"/>
    <property type="match status" value="1"/>
</dbReference>
<evidence type="ECO:0000259" key="3">
    <source>
        <dbReference type="PROSITE" id="PS51016"/>
    </source>
</evidence>
<keyword evidence="5" id="KW-1185">Reference proteome</keyword>
<dbReference type="InterPro" id="IPR000857">
    <property type="entry name" value="MyTH4_dom"/>
</dbReference>
<dbReference type="Pfam" id="PF00620">
    <property type="entry name" value="RhoGAP"/>
    <property type="match status" value="1"/>
</dbReference>
<evidence type="ECO:0000313" key="4">
    <source>
        <dbReference type="EMBL" id="KAK8866447.1"/>
    </source>
</evidence>
<dbReference type="Proteomes" id="UP001470230">
    <property type="component" value="Unassembled WGS sequence"/>
</dbReference>
<proteinExistence type="predicted"/>
<sequence>MLGLGPVHLYYAYYDDDNQLYYYYDTDTEKTTWTYPKDGLVKDPETFKTFANPDILFPSIRSSISSKVLKPDDDGNQEIHLVVDLDEKLIKFMDQSPVQSLDSFQYQNKSNSNQQNKSIGQDQTEKVAHVGEVSQNREKYVDEEELQYEEDKESQENNQNDEISQSQEQLPNKETKSSEQMQSEDNNLSLDEFQSEETSQSHGKNQRSEQFLIEETNQSSEQLQTEETNQSSEQLQTEETNQNSEQLQTEETNQNKYDQSDEKYAQNQNKSAQSAEKADDNDNNNSAEIKHKFYVPPNENEPHFLPRTVSDEIHNYHAASFAKRHFQKNVNGRICRRTSITMEDLVLFSKTPLSSPLLANLSDNTRKNALKCFKFILQATGVSSSSKSSSQISTLQTINDSSIPNPGNTDYFSSPQAVDIIISMLYDEEALIDEVFFQLMKQTNQCPRFDWLIQTWNLFLVIASIFPSTKDSELWIKSFLMKNIADKNKEIGTLVQFILIRFNIRCSIGCPIDKTDLLIDKTKTQPNEKARKIKKKAPYVNIFNFVSLFNCTSTFGVSLYEIMWSQRLTYPNCPIPTFLCNVCKAIIEKNAFNTEGVFRLPGSMKEVERLSKIENLTEDDLKNARLHDLASLLKKWIRDLSEPIIPYQYSGQELYNAFVQGRIIEYVSSFPRLHALTLAYLIGFLQEMALHEDKTKMGPGNLAIVFAPNIIRQPEKKDDGKQNGMSFELISMLSAQKDNFNTSHEIIERLIVEWDVSNVYPLADDVLLPA</sequence>
<dbReference type="InterPro" id="IPR000198">
    <property type="entry name" value="RhoGAP_dom"/>
</dbReference>
<dbReference type="EMBL" id="JAPFFF010000015">
    <property type="protein sequence ID" value="KAK8866447.1"/>
    <property type="molecule type" value="Genomic_DNA"/>
</dbReference>
<feature type="compositionally biased region" description="Basic and acidic residues" evidence="1">
    <location>
        <begin position="130"/>
        <end position="140"/>
    </location>
</feature>
<evidence type="ECO:0000256" key="1">
    <source>
        <dbReference type="SAM" id="MobiDB-lite"/>
    </source>
</evidence>
<feature type="domain" description="Rho-GAP" evidence="2">
    <location>
        <begin position="557"/>
        <end position="758"/>
    </location>
</feature>
<dbReference type="Gene3D" id="1.25.40.530">
    <property type="entry name" value="MyTH4 domain"/>
    <property type="match status" value="1"/>
</dbReference>
<evidence type="ECO:0000313" key="5">
    <source>
        <dbReference type="Proteomes" id="UP001470230"/>
    </source>
</evidence>
<feature type="compositionally biased region" description="Polar residues" evidence="1">
    <location>
        <begin position="216"/>
        <end position="257"/>
    </location>
</feature>
<dbReference type="InterPro" id="IPR001202">
    <property type="entry name" value="WW_dom"/>
</dbReference>
<organism evidence="4 5">
    <name type="scientific">Tritrichomonas musculus</name>
    <dbReference type="NCBI Taxonomy" id="1915356"/>
    <lineage>
        <taxon>Eukaryota</taxon>
        <taxon>Metamonada</taxon>
        <taxon>Parabasalia</taxon>
        <taxon>Tritrichomonadida</taxon>
        <taxon>Tritrichomonadidae</taxon>
        <taxon>Tritrichomonas</taxon>
    </lineage>
</organism>
<comment type="caution">
    <text evidence="4">The sequence shown here is derived from an EMBL/GenBank/DDBJ whole genome shotgun (WGS) entry which is preliminary data.</text>
</comment>
<dbReference type="InterPro" id="IPR008936">
    <property type="entry name" value="Rho_GTPase_activation_prot"/>
</dbReference>
<feature type="domain" description="MyTH4" evidence="3">
    <location>
        <begin position="348"/>
        <end position="521"/>
    </location>
</feature>
<accession>A0ABR2IN97</accession>
<feature type="compositionally biased region" description="Acidic residues" evidence="1">
    <location>
        <begin position="141"/>
        <end position="153"/>
    </location>
</feature>
<dbReference type="Pfam" id="PF00784">
    <property type="entry name" value="MyTH4"/>
    <property type="match status" value="1"/>
</dbReference>
<dbReference type="PANTHER" id="PTHR45876:SF8">
    <property type="entry name" value="FI04035P"/>
    <property type="match status" value="1"/>
</dbReference>
<dbReference type="PANTHER" id="PTHR45876">
    <property type="entry name" value="FI04035P"/>
    <property type="match status" value="1"/>
</dbReference>
<dbReference type="PROSITE" id="PS50238">
    <property type="entry name" value="RHOGAP"/>
    <property type="match status" value="1"/>
</dbReference>
<feature type="region of interest" description="Disordered" evidence="1">
    <location>
        <begin position="130"/>
        <end position="186"/>
    </location>
</feature>
<name>A0ABR2IN97_9EUKA</name>
<dbReference type="SMART" id="SM00324">
    <property type="entry name" value="RhoGAP"/>
    <property type="match status" value="1"/>
</dbReference>
<dbReference type="InterPro" id="IPR038185">
    <property type="entry name" value="MyTH4_dom_sf"/>
</dbReference>
<dbReference type="SUPFAM" id="SSF48350">
    <property type="entry name" value="GTPase activation domain, GAP"/>
    <property type="match status" value="1"/>
</dbReference>
<dbReference type="SMART" id="SM00139">
    <property type="entry name" value="MyTH4"/>
    <property type="match status" value="1"/>
</dbReference>
<dbReference type="Gene3D" id="1.10.555.10">
    <property type="entry name" value="Rho GTPase activation protein"/>
    <property type="match status" value="1"/>
</dbReference>
<evidence type="ECO:0000259" key="2">
    <source>
        <dbReference type="PROSITE" id="PS50238"/>
    </source>
</evidence>
<feature type="compositionally biased region" description="Polar residues" evidence="1">
    <location>
        <begin position="265"/>
        <end position="274"/>
    </location>
</feature>
<dbReference type="PROSITE" id="PS51016">
    <property type="entry name" value="MYTH4"/>
    <property type="match status" value="1"/>
</dbReference>